<organism evidence="1 2">
    <name type="scientific">Pseudolabrys taiwanensis</name>
    <dbReference type="NCBI Taxonomy" id="331696"/>
    <lineage>
        <taxon>Bacteria</taxon>
        <taxon>Pseudomonadati</taxon>
        <taxon>Pseudomonadota</taxon>
        <taxon>Alphaproteobacteria</taxon>
        <taxon>Hyphomicrobiales</taxon>
        <taxon>Xanthobacteraceae</taxon>
        <taxon>Pseudolabrys</taxon>
    </lineage>
</organism>
<dbReference type="Proteomes" id="UP000254889">
    <property type="component" value="Chromosome"/>
</dbReference>
<name>A0A345ZXD6_9HYPH</name>
<dbReference type="OrthoDB" id="2052851at2"/>
<keyword evidence="2" id="KW-1185">Reference proteome</keyword>
<gene>
    <name evidence="1" type="ORF">DW352_14280</name>
</gene>
<dbReference type="RefSeq" id="WP_115691962.1">
    <property type="nucleotide sequence ID" value="NZ_CP031417.1"/>
</dbReference>
<dbReference type="KEGG" id="ptaw:DW352_14280"/>
<dbReference type="EMBL" id="CP031417">
    <property type="protein sequence ID" value="AXK81583.1"/>
    <property type="molecule type" value="Genomic_DNA"/>
</dbReference>
<proteinExistence type="predicted"/>
<protein>
    <submittedName>
        <fullName evidence="1">Uncharacterized protein</fullName>
    </submittedName>
</protein>
<evidence type="ECO:0000313" key="2">
    <source>
        <dbReference type="Proteomes" id="UP000254889"/>
    </source>
</evidence>
<accession>A0A345ZXD6</accession>
<sequence length="310" mass="34490">MKGALPEFPCLESRLFQDWTFNGGSWHNGPRKGELIPVKNTAPGQIVILTTRRPDQSEGERQIIGAYEIGKIDAQYNLTATPNNRIRLTKQQSELLPFWRYFRNAKPGMEWKTGLFRYLKPEQVHTILTDMATVCGETRAGAAAEALLVKHFSGTQPAPPAGALKGKLPAGKEAAIARKYPGGEGPDHLALKEWVAHNPAAVGLPRNSKYDLEHLFTSGDCVDILFTLPTGQFAVVEIETRFPFPGAHQAIKYRALQAAARSWRLSDNRVTAILVAWDFDASTLQFCRRYNIETWKCRSGSAGTRIKTQT</sequence>
<evidence type="ECO:0000313" key="1">
    <source>
        <dbReference type="EMBL" id="AXK81583.1"/>
    </source>
</evidence>
<reference evidence="1 2" key="1">
    <citation type="submission" date="2018-07" db="EMBL/GenBank/DDBJ databases">
        <authorList>
            <person name="Quirk P.G."/>
            <person name="Krulwich T.A."/>
        </authorList>
    </citation>
    <scope>NUCLEOTIDE SEQUENCE [LARGE SCALE GENOMIC DNA]</scope>
    <source>
        <strain evidence="1 2">CC-BB4</strain>
    </source>
</reference>
<dbReference type="AlphaFoldDB" id="A0A345ZXD6"/>